<evidence type="ECO:0000313" key="2">
    <source>
        <dbReference type="Proteomes" id="UP001281410"/>
    </source>
</evidence>
<keyword evidence="2" id="KW-1185">Reference proteome</keyword>
<comment type="caution">
    <text evidence="1">The sequence shown here is derived from an EMBL/GenBank/DDBJ whole genome shotgun (WGS) entry which is preliminary data.</text>
</comment>
<evidence type="ECO:0008006" key="3">
    <source>
        <dbReference type="Google" id="ProtNLM"/>
    </source>
</evidence>
<dbReference type="PANTHER" id="PTHR35218">
    <property type="entry name" value="RNASE H DOMAIN-CONTAINING PROTEIN"/>
    <property type="match status" value="1"/>
</dbReference>
<sequence length="380" mass="42957">MIKSKTGGNREADIALVDMGVLGQVRTGSEDVVTQKRVKVLQTVGGLAVDRPERVQGENELAKMVTNELVSLTAEQDPTRTRPIAIPSPRAFNILRMHKEEANPALMFLLETKCHHEKLENWKVKLGFVGKLVVDCIGRAGGLCLYWSQEVIVELLSYLSAHIDVRIRRLNNKSWRRNELTLATRADTPSSWRAIRNIEEKLDEVLSNKQRYWCQRAKIEWMKSGDRNSGFFHAKASTRRVRVFGFLICAEGLSCLIQTAQSNGNLTGLQCSKEGPVISHLFFAYDNLLFTKANKVNCLEVRQVLAHYERMSGQDQGKMKGCGEKLLPVGGKDILIKAVIQSIPAYAMSKFRLLKCMIGEIQRLCARFRWGGSKEKRKMH</sequence>
<organism evidence="1 2">
    <name type="scientific">Dipteronia sinensis</name>
    <dbReference type="NCBI Taxonomy" id="43782"/>
    <lineage>
        <taxon>Eukaryota</taxon>
        <taxon>Viridiplantae</taxon>
        <taxon>Streptophyta</taxon>
        <taxon>Embryophyta</taxon>
        <taxon>Tracheophyta</taxon>
        <taxon>Spermatophyta</taxon>
        <taxon>Magnoliopsida</taxon>
        <taxon>eudicotyledons</taxon>
        <taxon>Gunneridae</taxon>
        <taxon>Pentapetalae</taxon>
        <taxon>rosids</taxon>
        <taxon>malvids</taxon>
        <taxon>Sapindales</taxon>
        <taxon>Sapindaceae</taxon>
        <taxon>Hippocastanoideae</taxon>
        <taxon>Acereae</taxon>
        <taxon>Dipteronia</taxon>
    </lineage>
</organism>
<reference evidence="1" key="1">
    <citation type="journal article" date="2023" name="Plant J.">
        <title>Genome sequences and population genomics provide insights into the demographic history, inbreeding, and mutation load of two 'living fossil' tree species of Dipteronia.</title>
        <authorList>
            <person name="Feng Y."/>
            <person name="Comes H.P."/>
            <person name="Chen J."/>
            <person name="Zhu S."/>
            <person name="Lu R."/>
            <person name="Zhang X."/>
            <person name="Li P."/>
            <person name="Qiu J."/>
            <person name="Olsen K.M."/>
            <person name="Qiu Y."/>
        </authorList>
    </citation>
    <scope>NUCLEOTIDE SEQUENCE</scope>
    <source>
        <strain evidence="1">NBL</strain>
    </source>
</reference>
<dbReference type="Proteomes" id="UP001281410">
    <property type="component" value="Unassembled WGS sequence"/>
</dbReference>
<name>A0AAE0EJK7_9ROSI</name>
<dbReference type="PANTHER" id="PTHR35218:SF9">
    <property type="entry name" value="ENDONUCLEASE_EXONUCLEASE_PHOSPHATASE DOMAIN-CONTAINING PROTEIN"/>
    <property type="match status" value="1"/>
</dbReference>
<evidence type="ECO:0000313" key="1">
    <source>
        <dbReference type="EMBL" id="KAK3230182.1"/>
    </source>
</evidence>
<gene>
    <name evidence="1" type="ORF">Dsin_002063</name>
</gene>
<dbReference type="AlphaFoldDB" id="A0AAE0EJK7"/>
<dbReference type="EMBL" id="JANJYJ010000001">
    <property type="protein sequence ID" value="KAK3230182.1"/>
    <property type="molecule type" value="Genomic_DNA"/>
</dbReference>
<proteinExistence type="predicted"/>
<accession>A0AAE0EJK7</accession>
<protein>
    <recommendedName>
        <fullName evidence="3">Reverse transcriptase</fullName>
    </recommendedName>
</protein>